<sequence>MGDHTETNQKQMSAKDEYFAKLAKWVEEANRIQTFNAMMSYYLWMNYFQQLAIPRPVTVRESAPLVEEPQEPRPRRNVFVMAPMWKRVAAEAIDRGLILYMVIIIARVASRIFFGIGSLDSFGLFNDPVMLLILFEIPRCCIEALWCFGYDGLTPGKLLLGLCVVEGEIIIPLQLRQHLVLITRIQPPSLSNCIIRVLVKNLVPIFFLPMFLRDNRTPQDVLTKTVVLELRAPVVLE</sequence>
<reference evidence="7" key="1">
    <citation type="journal article" date="2023" name="Genome Biol. Evol.">
        <title>Long-read-based Genome Assembly of Drosophila gunungcola Reveals Fewer Chemosensory Genes in Flower-breeding Species.</title>
        <authorList>
            <person name="Negi A."/>
            <person name="Liao B.Y."/>
            <person name="Yeh S.D."/>
        </authorList>
    </citation>
    <scope>NUCLEOTIDE SEQUENCE</scope>
    <source>
        <strain evidence="7">Sukarami</strain>
    </source>
</reference>
<evidence type="ECO:0000313" key="8">
    <source>
        <dbReference type="Proteomes" id="UP001059596"/>
    </source>
</evidence>
<dbReference type="PANTHER" id="PTHR13659:SF5">
    <property type="entry name" value="PROTEIN FAM8A1"/>
    <property type="match status" value="1"/>
</dbReference>
<proteinExistence type="predicted"/>
<keyword evidence="3 5" id="KW-1133">Transmembrane helix</keyword>
<dbReference type="Pfam" id="PF06271">
    <property type="entry name" value="RDD"/>
    <property type="match status" value="1"/>
</dbReference>
<feature type="domain" description="RDD" evidence="6">
    <location>
        <begin position="82"/>
        <end position="223"/>
    </location>
</feature>
<dbReference type="GO" id="GO:0016020">
    <property type="term" value="C:membrane"/>
    <property type="evidence" value="ECO:0007669"/>
    <property type="project" value="UniProtKB-SubCell"/>
</dbReference>
<dbReference type="OrthoDB" id="10061042at2759"/>
<dbReference type="Proteomes" id="UP001059596">
    <property type="component" value="Unassembled WGS sequence"/>
</dbReference>
<keyword evidence="8" id="KW-1185">Reference proteome</keyword>
<evidence type="ECO:0000259" key="6">
    <source>
        <dbReference type="Pfam" id="PF06271"/>
    </source>
</evidence>
<evidence type="ECO:0000256" key="2">
    <source>
        <dbReference type="ARBA" id="ARBA00022692"/>
    </source>
</evidence>
<dbReference type="InterPro" id="IPR010432">
    <property type="entry name" value="RDD"/>
</dbReference>
<evidence type="ECO:0000256" key="4">
    <source>
        <dbReference type="ARBA" id="ARBA00023136"/>
    </source>
</evidence>
<accession>A0A9P9YGP4</accession>
<feature type="transmembrane region" description="Helical" evidence="5">
    <location>
        <begin position="97"/>
        <end position="117"/>
    </location>
</feature>
<dbReference type="PANTHER" id="PTHR13659">
    <property type="entry name" value="AUTOSOMAL HIGHLY CONSERVED PROTEIN"/>
    <property type="match status" value="1"/>
</dbReference>
<evidence type="ECO:0000256" key="5">
    <source>
        <dbReference type="SAM" id="Phobius"/>
    </source>
</evidence>
<evidence type="ECO:0000256" key="3">
    <source>
        <dbReference type="ARBA" id="ARBA00022989"/>
    </source>
</evidence>
<keyword evidence="4 5" id="KW-0472">Membrane</keyword>
<comment type="caution">
    <text evidence="7">The sequence shown here is derived from an EMBL/GenBank/DDBJ whole genome shotgun (WGS) entry which is preliminary data.</text>
</comment>
<keyword evidence="2 5" id="KW-0812">Transmembrane</keyword>
<comment type="subcellular location">
    <subcellularLocation>
        <location evidence="1">Membrane</location>
        <topology evidence="1">Multi-pass membrane protein</topology>
    </subcellularLocation>
</comment>
<organism evidence="7 8">
    <name type="scientific">Drosophila gunungcola</name>
    <name type="common">fruit fly</name>
    <dbReference type="NCBI Taxonomy" id="103775"/>
    <lineage>
        <taxon>Eukaryota</taxon>
        <taxon>Metazoa</taxon>
        <taxon>Ecdysozoa</taxon>
        <taxon>Arthropoda</taxon>
        <taxon>Hexapoda</taxon>
        <taxon>Insecta</taxon>
        <taxon>Pterygota</taxon>
        <taxon>Neoptera</taxon>
        <taxon>Endopterygota</taxon>
        <taxon>Diptera</taxon>
        <taxon>Brachycera</taxon>
        <taxon>Muscomorpha</taxon>
        <taxon>Ephydroidea</taxon>
        <taxon>Drosophilidae</taxon>
        <taxon>Drosophila</taxon>
        <taxon>Sophophora</taxon>
    </lineage>
</organism>
<dbReference type="InterPro" id="IPR039871">
    <property type="entry name" value="FAM8A1"/>
</dbReference>
<dbReference type="EMBL" id="JAMKOV010000022">
    <property type="protein sequence ID" value="KAI8036224.1"/>
    <property type="molecule type" value="Genomic_DNA"/>
</dbReference>
<dbReference type="AlphaFoldDB" id="A0A9P9YGP4"/>
<evidence type="ECO:0000313" key="7">
    <source>
        <dbReference type="EMBL" id="KAI8036224.1"/>
    </source>
</evidence>
<gene>
    <name evidence="7" type="ORF">M5D96_011084</name>
</gene>
<evidence type="ECO:0000256" key="1">
    <source>
        <dbReference type="ARBA" id="ARBA00004141"/>
    </source>
</evidence>
<name>A0A9P9YGP4_9MUSC</name>
<protein>
    <recommendedName>
        <fullName evidence="6">RDD domain-containing protein</fullName>
    </recommendedName>
</protein>